<comment type="caution">
    <text evidence="14">The sequence shown here is derived from an EMBL/GenBank/DDBJ whole genome shotgun (WGS) entry which is preliminary data.</text>
</comment>
<dbReference type="InterPro" id="IPR004385">
    <property type="entry name" value="NDP_pyrophosphatase"/>
</dbReference>
<protein>
    <recommendedName>
        <fullName evidence="4">ADP-ribose pyrophosphatase</fullName>
        <ecNumber evidence="3">3.6.1.13</ecNumber>
    </recommendedName>
    <alternativeName>
        <fullName evidence="9">ADP-ribose diphosphatase</fullName>
    </alternativeName>
    <alternativeName>
        <fullName evidence="11">ADP-ribose phosphohydrolase</fullName>
    </alternativeName>
    <alternativeName>
        <fullName evidence="10">Adenosine diphosphoribose pyrophosphatase</fullName>
    </alternativeName>
</protein>
<dbReference type="EMBL" id="JBBLZC010000010">
    <property type="protein sequence ID" value="MEK0083804.1"/>
    <property type="molecule type" value="Genomic_DNA"/>
</dbReference>
<dbReference type="RefSeq" id="WP_418159652.1">
    <property type="nucleotide sequence ID" value="NZ_JBBLZC010000010.1"/>
</dbReference>
<organism evidence="14 15">
    <name type="scientific">Benzoatithermus flavus</name>
    <dbReference type="NCBI Taxonomy" id="3108223"/>
    <lineage>
        <taxon>Bacteria</taxon>
        <taxon>Pseudomonadati</taxon>
        <taxon>Pseudomonadota</taxon>
        <taxon>Alphaproteobacteria</taxon>
        <taxon>Geminicoccales</taxon>
        <taxon>Geminicoccaceae</taxon>
        <taxon>Benzoatithermus</taxon>
    </lineage>
</organism>
<dbReference type="InterPro" id="IPR020084">
    <property type="entry name" value="NUDIX_hydrolase_CS"/>
</dbReference>
<feature type="domain" description="Nudix hydrolase" evidence="13">
    <location>
        <begin position="51"/>
        <end position="189"/>
    </location>
</feature>
<evidence type="ECO:0000256" key="8">
    <source>
        <dbReference type="ARBA" id="ARBA00025164"/>
    </source>
</evidence>
<evidence type="ECO:0000256" key="2">
    <source>
        <dbReference type="ARBA" id="ARBA00007482"/>
    </source>
</evidence>
<evidence type="ECO:0000256" key="9">
    <source>
        <dbReference type="ARBA" id="ARBA00030162"/>
    </source>
</evidence>
<dbReference type="PANTHER" id="PTHR11839">
    <property type="entry name" value="UDP/ADP-SUGAR PYROPHOSPHATASE"/>
    <property type="match status" value="1"/>
</dbReference>
<dbReference type="PANTHER" id="PTHR11839:SF5">
    <property type="entry name" value="ADP-RIBOSE PYROPHOSPHATASE"/>
    <property type="match status" value="1"/>
</dbReference>
<evidence type="ECO:0000256" key="7">
    <source>
        <dbReference type="ARBA" id="ARBA00022842"/>
    </source>
</evidence>
<proteinExistence type="inferred from homology"/>
<comment type="similarity">
    <text evidence="2">Belongs to the Nudix hydrolase family. NudF subfamily.</text>
</comment>
<name>A0ABU8XTV8_9PROT</name>
<evidence type="ECO:0000313" key="14">
    <source>
        <dbReference type="EMBL" id="MEK0083804.1"/>
    </source>
</evidence>
<dbReference type="NCBIfam" id="TIGR00052">
    <property type="entry name" value="nudix-type nucleoside diphosphatase, YffH/AdpP family"/>
    <property type="match status" value="1"/>
</dbReference>
<evidence type="ECO:0000256" key="5">
    <source>
        <dbReference type="ARBA" id="ARBA00022723"/>
    </source>
</evidence>
<comment type="catalytic activity">
    <reaction evidence="12">
        <text>ADP-D-ribose + H2O = D-ribose 5-phosphate + AMP + 2 H(+)</text>
        <dbReference type="Rhea" id="RHEA:10412"/>
        <dbReference type="ChEBI" id="CHEBI:15377"/>
        <dbReference type="ChEBI" id="CHEBI:15378"/>
        <dbReference type="ChEBI" id="CHEBI:57967"/>
        <dbReference type="ChEBI" id="CHEBI:78346"/>
        <dbReference type="ChEBI" id="CHEBI:456215"/>
        <dbReference type="EC" id="3.6.1.13"/>
    </reaction>
</comment>
<evidence type="ECO:0000256" key="10">
    <source>
        <dbReference type="ARBA" id="ARBA00030308"/>
    </source>
</evidence>
<evidence type="ECO:0000256" key="11">
    <source>
        <dbReference type="ARBA" id="ARBA00033056"/>
    </source>
</evidence>
<dbReference type="Gene3D" id="3.90.79.10">
    <property type="entry name" value="Nucleoside Triphosphate Pyrophosphohydrolase"/>
    <property type="match status" value="1"/>
</dbReference>
<keyword evidence="5" id="KW-0479">Metal-binding</keyword>
<comment type="function">
    <text evidence="8">Acts on ADP-mannose and ADP-glucose as well as ADP-ribose. Prevents glycogen biosynthesis. The reaction catalyzed by this enzyme is a limiting step of the gluconeogenic process.</text>
</comment>
<dbReference type="Pfam" id="PF00293">
    <property type="entry name" value="NUDIX"/>
    <property type="match status" value="1"/>
</dbReference>
<evidence type="ECO:0000256" key="1">
    <source>
        <dbReference type="ARBA" id="ARBA00001946"/>
    </source>
</evidence>
<evidence type="ECO:0000259" key="13">
    <source>
        <dbReference type="PROSITE" id="PS51462"/>
    </source>
</evidence>
<gene>
    <name evidence="14" type="ORF">U1T56_11630</name>
</gene>
<evidence type="ECO:0000313" key="15">
    <source>
        <dbReference type="Proteomes" id="UP001375743"/>
    </source>
</evidence>
<keyword evidence="7" id="KW-0460">Magnesium</keyword>
<dbReference type="SUPFAM" id="SSF55811">
    <property type="entry name" value="Nudix"/>
    <property type="match status" value="1"/>
</dbReference>
<dbReference type="PROSITE" id="PS00893">
    <property type="entry name" value="NUDIX_BOX"/>
    <property type="match status" value="1"/>
</dbReference>
<sequence length="212" mass="24012">MSDQPEGKGRRVEILERERLHDGFFKLDRLKLRHERFAGGWTPPLSRELFIQRPAVVVLPYDPVQDRVVLVEQFRTGCLEHPGDPWLIEAPAGLIDTEETPEAVARREVREETGLEVGRLAPVCIYHSTPGGTTERVHAFVAEVTAPESGGVFGLPDEHEDIRTHVLAAEEAFAWVEAGRIIAANGLIPLMWLRIHRDRLRREWQRAAVSQP</sequence>
<accession>A0ABU8XTV8</accession>
<dbReference type="Proteomes" id="UP001375743">
    <property type="component" value="Unassembled WGS sequence"/>
</dbReference>
<keyword evidence="15" id="KW-1185">Reference proteome</keyword>
<dbReference type="CDD" id="cd24155">
    <property type="entry name" value="NUDIX_ADPRase"/>
    <property type="match status" value="1"/>
</dbReference>
<keyword evidence="6" id="KW-0378">Hydrolase</keyword>
<dbReference type="EC" id="3.6.1.13" evidence="3"/>
<evidence type="ECO:0000256" key="4">
    <source>
        <dbReference type="ARBA" id="ARBA00013297"/>
    </source>
</evidence>
<reference evidence="14 15" key="1">
    <citation type="submission" date="2024-01" db="EMBL/GenBank/DDBJ databases">
        <title>Multi-omics insights into the function and evolution of sodium benzoate biodegradation pathways in Benzoatithermus flavus gen. nov., sp. nov. from hot spring.</title>
        <authorList>
            <person name="Hu C.-J."/>
            <person name="Li W.-J."/>
        </authorList>
    </citation>
    <scope>NUCLEOTIDE SEQUENCE [LARGE SCALE GENOMIC DNA]</scope>
    <source>
        <strain evidence="14 15">SYSU G07066</strain>
    </source>
</reference>
<evidence type="ECO:0000256" key="3">
    <source>
        <dbReference type="ARBA" id="ARBA00012453"/>
    </source>
</evidence>
<dbReference type="InterPro" id="IPR000086">
    <property type="entry name" value="NUDIX_hydrolase_dom"/>
</dbReference>
<comment type="cofactor">
    <cofactor evidence="1">
        <name>Mg(2+)</name>
        <dbReference type="ChEBI" id="CHEBI:18420"/>
    </cofactor>
</comment>
<evidence type="ECO:0000256" key="12">
    <source>
        <dbReference type="ARBA" id="ARBA00049546"/>
    </source>
</evidence>
<dbReference type="InterPro" id="IPR015797">
    <property type="entry name" value="NUDIX_hydrolase-like_dom_sf"/>
</dbReference>
<evidence type="ECO:0000256" key="6">
    <source>
        <dbReference type="ARBA" id="ARBA00022801"/>
    </source>
</evidence>
<dbReference type="PROSITE" id="PS51462">
    <property type="entry name" value="NUDIX"/>
    <property type="match status" value="1"/>
</dbReference>